<dbReference type="Pfam" id="PF15313">
    <property type="entry name" value="HEXIM"/>
    <property type="match status" value="1"/>
</dbReference>
<dbReference type="Gene3D" id="6.10.250.2910">
    <property type="match status" value="1"/>
</dbReference>
<evidence type="ECO:0000256" key="6">
    <source>
        <dbReference type="ARBA" id="ARBA00023163"/>
    </source>
</evidence>
<keyword evidence="4" id="KW-0805">Transcription regulation</keyword>
<dbReference type="GO" id="GO:0000122">
    <property type="term" value="P:negative regulation of transcription by RNA polymerase II"/>
    <property type="evidence" value="ECO:0007669"/>
    <property type="project" value="InterPro"/>
</dbReference>
<evidence type="ECO:0000256" key="1">
    <source>
        <dbReference type="ARBA" id="ARBA00004123"/>
    </source>
</evidence>
<dbReference type="AlphaFoldDB" id="A0AAU9XF08"/>
<comment type="subcellular location">
    <subcellularLocation>
        <location evidence="1">Nucleus</location>
    </subcellularLocation>
</comment>
<organism evidence="9 10">
    <name type="scientific">Pocillopora meandrina</name>
    <dbReference type="NCBI Taxonomy" id="46732"/>
    <lineage>
        <taxon>Eukaryota</taxon>
        <taxon>Metazoa</taxon>
        <taxon>Cnidaria</taxon>
        <taxon>Anthozoa</taxon>
        <taxon>Hexacorallia</taxon>
        <taxon>Scleractinia</taxon>
        <taxon>Astrocoeniina</taxon>
        <taxon>Pocilloporidae</taxon>
        <taxon>Pocillopora</taxon>
    </lineage>
</organism>
<evidence type="ECO:0000256" key="5">
    <source>
        <dbReference type="ARBA" id="ARBA00023054"/>
    </source>
</evidence>
<evidence type="ECO:0000256" key="8">
    <source>
        <dbReference type="SAM" id="MobiDB-lite"/>
    </source>
</evidence>
<feature type="region of interest" description="Disordered" evidence="8">
    <location>
        <begin position="94"/>
        <end position="116"/>
    </location>
</feature>
<evidence type="ECO:0000313" key="10">
    <source>
        <dbReference type="Proteomes" id="UP001159428"/>
    </source>
</evidence>
<dbReference type="GO" id="GO:0004861">
    <property type="term" value="F:cyclin-dependent protein serine/threonine kinase inhibitor activity"/>
    <property type="evidence" value="ECO:0007669"/>
    <property type="project" value="InterPro"/>
</dbReference>
<comment type="similarity">
    <text evidence="2">Belongs to the HEXIM family.</text>
</comment>
<protein>
    <submittedName>
        <fullName evidence="9">Uncharacterized protein</fullName>
    </submittedName>
</protein>
<reference evidence="9 10" key="1">
    <citation type="submission" date="2022-05" db="EMBL/GenBank/DDBJ databases">
        <authorList>
            <consortium name="Genoscope - CEA"/>
            <person name="William W."/>
        </authorList>
    </citation>
    <scope>NUCLEOTIDE SEQUENCE [LARGE SCALE GENOMIC DNA]</scope>
</reference>
<keyword evidence="6" id="KW-0804">Transcription</keyword>
<evidence type="ECO:0000313" key="9">
    <source>
        <dbReference type="EMBL" id="CAH3145630.1"/>
    </source>
</evidence>
<evidence type="ECO:0000256" key="4">
    <source>
        <dbReference type="ARBA" id="ARBA00023015"/>
    </source>
</evidence>
<dbReference type="Proteomes" id="UP001159428">
    <property type="component" value="Unassembled WGS sequence"/>
</dbReference>
<evidence type="ECO:0000256" key="2">
    <source>
        <dbReference type="ARBA" id="ARBA00008409"/>
    </source>
</evidence>
<evidence type="ECO:0000256" key="7">
    <source>
        <dbReference type="ARBA" id="ARBA00023242"/>
    </source>
</evidence>
<dbReference type="EMBL" id="CALNXJ010000040">
    <property type="protein sequence ID" value="CAH3145630.1"/>
    <property type="molecule type" value="Genomic_DNA"/>
</dbReference>
<keyword evidence="3" id="KW-0678">Repressor</keyword>
<dbReference type="GO" id="GO:0005737">
    <property type="term" value="C:cytoplasm"/>
    <property type="evidence" value="ECO:0007669"/>
    <property type="project" value="InterPro"/>
</dbReference>
<accession>A0AAU9XF08</accession>
<keyword evidence="5" id="KW-0175">Coiled coil</keyword>
<sequence length="284" mass="32499">MCLKPTIETFTCEMSVGEANMDPENVVLKPQKRKKLRRLKKRKYFTPLGFDLKQENGRPMKQRRTKTAAPQNTTQFIMEDKEVTEPFYVISSPSTSPVSHCTSSPGSVRGSPLSDRDLAFDSTEEDLVRDFEDLDFDLDFFQKDFEATYNRIQEESLLELSKIELVNKFKELEGKGEILQKRCEEIGRVGTRGQQKSSTAKNSYVVSPNAFPAPAEKSQDESTLLCCLEELRRENKSLVEENLRILKHGLEFCEDFETFGDVWCTWVMNDTSGIACGLHHTLQN</sequence>
<proteinExistence type="inferred from homology"/>
<keyword evidence="10" id="KW-1185">Reference proteome</keyword>
<name>A0AAU9XF08_9CNID</name>
<dbReference type="InterPro" id="IPR024872">
    <property type="entry name" value="HEXIM"/>
</dbReference>
<feature type="compositionally biased region" description="Polar residues" evidence="8">
    <location>
        <begin position="94"/>
        <end position="106"/>
    </location>
</feature>
<dbReference type="PRINTS" id="PR02094">
    <property type="entry name" value="HEXIMFAMILY"/>
</dbReference>
<comment type="caution">
    <text evidence="9">The sequence shown here is derived from an EMBL/GenBank/DDBJ whole genome shotgun (WGS) entry which is preliminary data.</text>
</comment>
<dbReference type="GO" id="GO:0097322">
    <property type="term" value="F:7SK snRNA binding"/>
    <property type="evidence" value="ECO:0007669"/>
    <property type="project" value="TreeGrafter"/>
</dbReference>
<keyword evidence="7" id="KW-0539">Nucleus</keyword>
<dbReference type="GO" id="GO:0005654">
    <property type="term" value="C:nucleoplasm"/>
    <property type="evidence" value="ECO:0007669"/>
    <property type="project" value="TreeGrafter"/>
</dbReference>
<gene>
    <name evidence="9" type="ORF">PMEA_00022672</name>
</gene>
<dbReference type="PANTHER" id="PTHR13469:SF8">
    <property type="entry name" value="HEXIM P-TEFB COMPLEX SUBUNIT 1"/>
    <property type="match status" value="1"/>
</dbReference>
<dbReference type="PANTHER" id="PTHR13469">
    <property type="entry name" value="HEXAMETHYLENE BISACETAMIDE INDUCIBLE 1"/>
    <property type="match status" value="1"/>
</dbReference>
<evidence type="ECO:0000256" key="3">
    <source>
        <dbReference type="ARBA" id="ARBA00022491"/>
    </source>
</evidence>